<keyword evidence="1" id="KW-0472">Membrane</keyword>
<feature type="transmembrane region" description="Helical" evidence="1">
    <location>
        <begin position="185"/>
        <end position="206"/>
    </location>
</feature>
<feature type="transmembrane region" description="Helical" evidence="1">
    <location>
        <begin position="12"/>
        <end position="36"/>
    </location>
</feature>
<gene>
    <name evidence="2" type="ORF">HHL14_30440</name>
</gene>
<dbReference type="Proteomes" id="UP000583127">
    <property type="component" value="Unassembled WGS sequence"/>
</dbReference>
<evidence type="ECO:0008006" key="4">
    <source>
        <dbReference type="Google" id="ProtNLM"/>
    </source>
</evidence>
<dbReference type="AlphaFoldDB" id="A0A7Y0FGF3"/>
<sequence length="268" mass="28569">MEYLAGSMPHSWQLFLISFGVLSCASYFGALVIARLRRPEAGGAEDVRMILGATLTLLGLIIGFTLSMAIGGYNTRQSNEAAEAAAISTAFNRADLLPAAETSELRSVLTRYLDARLQFYRAHDRVQLQNVDAQTKRLSHEMWSVAVRGAAAQPTPPTTLAVASVNDVLTSYSNTQAGWRNQIPVAAWALMVAIAICCNVLIGYSAGNRRHRASLMVLPFVISVSFTLIGDVDVPGRGAIRVAPVNIERVAGLLGSASVPSAPTSIAP</sequence>
<keyword evidence="1" id="KW-0812">Transmembrane</keyword>
<dbReference type="RefSeq" id="WP_169501314.1">
    <property type="nucleotide sequence ID" value="NZ_JABBFZ010000030.1"/>
</dbReference>
<accession>A0A7Y0FGF3</accession>
<proteinExistence type="predicted"/>
<comment type="caution">
    <text evidence="2">The sequence shown here is derived from an EMBL/GenBank/DDBJ whole genome shotgun (WGS) entry which is preliminary data.</text>
</comment>
<evidence type="ECO:0000313" key="3">
    <source>
        <dbReference type="Proteomes" id="UP000583127"/>
    </source>
</evidence>
<evidence type="ECO:0000256" key="1">
    <source>
        <dbReference type="SAM" id="Phobius"/>
    </source>
</evidence>
<dbReference type="InterPro" id="IPR025333">
    <property type="entry name" value="DUF4239"/>
</dbReference>
<keyword evidence="3" id="KW-1185">Reference proteome</keyword>
<keyword evidence="1" id="KW-1133">Transmembrane helix</keyword>
<dbReference type="Pfam" id="PF14023">
    <property type="entry name" value="Bestrophin-like"/>
    <property type="match status" value="1"/>
</dbReference>
<evidence type="ECO:0000313" key="2">
    <source>
        <dbReference type="EMBL" id="NML35131.1"/>
    </source>
</evidence>
<reference evidence="2 3" key="1">
    <citation type="submission" date="2020-04" db="EMBL/GenBank/DDBJ databases">
        <title>Paraburkholderia sp. G-4-1-8 isolated from soil.</title>
        <authorList>
            <person name="Dahal R.H."/>
        </authorList>
    </citation>
    <scope>NUCLEOTIDE SEQUENCE [LARGE SCALE GENOMIC DNA]</scope>
    <source>
        <strain evidence="2 3">G-4-1-8</strain>
    </source>
</reference>
<feature type="transmembrane region" description="Helical" evidence="1">
    <location>
        <begin position="48"/>
        <end position="70"/>
    </location>
</feature>
<protein>
    <recommendedName>
        <fullName evidence="4">DUF4239 domain-containing protein</fullName>
    </recommendedName>
</protein>
<dbReference type="EMBL" id="JABBFZ010000030">
    <property type="protein sequence ID" value="NML35131.1"/>
    <property type="molecule type" value="Genomic_DNA"/>
</dbReference>
<organism evidence="2 3">
    <name type="scientific">Paraburkholderia antibiotica</name>
    <dbReference type="NCBI Taxonomy" id="2728839"/>
    <lineage>
        <taxon>Bacteria</taxon>
        <taxon>Pseudomonadati</taxon>
        <taxon>Pseudomonadota</taxon>
        <taxon>Betaproteobacteria</taxon>
        <taxon>Burkholderiales</taxon>
        <taxon>Burkholderiaceae</taxon>
        <taxon>Paraburkholderia</taxon>
    </lineage>
</organism>
<name>A0A7Y0FGF3_9BURK</name>